<protein>
    <submittedName>
        <fullName evidence="8">Lipopolysaccharide biosynthesis protein</fullName>
    </submittedName>
</protein>
<evidence type="ECO:0000313" key="9">
    <source>
        <dbReference type="Proteomes" id="UP000515758"/>
    </source>
</evidence>
<evidence type="ECO:0000256" key="5">
    <source>
        <dbReference type="ARBA" id="ARBA00022989"/>
    </source>
</evidence>
<proteinExistence type="inferred from homology"/>
<keyword evidence="5 7" id="KW-1133">Transmembrane helix</keyword>
<dbReference type="RefSeq" id="WP_182917703.1">
    <property type="nucleotide sequence ID" value="NZ_AP021936.1"/>
</dbReference>
<comment type="subcellular location">
    <subcellularLocation>
        <location evidence="1">Cell membrane</location>
        <topology evidence="1">Multi-pass membrane protein</topology>
    </subcellularLocation>
</comment>
<evidence type="ECO:0000256" key="4">
    <source>
        <dbReference type="ARBA" id="ARBA00022692"/>
    </source>
</evidence>
<feature type="transmembrane region" description="Helical" evidence="7">
    <location>
        <begin position="228"/>
        <end position="246"/>
    </location>
</feature>
<dbReference type="PANTHER" id="PTHR30250:SF10">
    <property type="entry name" value="LIPOPOLYSACCHARIDE BIOSYNTHESIS PROTEIN WZXC"/>
    <property type="match status" value="1"/>
</dbReference>
<dbReference type="EMBL" id="AP021936">
    <property type="protein sequence ID" value="BBQ50740.1"/>
    <property type="molecule type" value="Genomic_DNA"/>
</dbReference>
<feature type="transmembrane region" description="Helical" evidence="7">
    <location>
        <begin position="38"/>
        <end position="63"/>
    </location>
</feature>
<comment type="similarity">
    <text evidence="2">Belongs to the polysaccharide synthase family.</text>
</comment>
<feature type="transmembrane region" description="Helical" evidence="7">
    <location>
        <begin position="12"/>
        <end position="32"/>
    </location>
</feature>
<evidence type="ECO:0000256" key="3">
    <source>
        <dbReference type="ARBA" id="ARBA00022475"/>
    </source>
</evidence>
<keyword evidence="3" id="KW-1003">Cell membrane</keyword>
<evidence type="ECO:0000256" key="6">
    <source>
        <dbReference type="ARBA" id="ARBA00023136"/>
    </source>
</evidence>
<feature type="transmembrane region" description="Helical" evidence="7">
    <location>
        <begin position="107"/>
        <end position="127"/>
    </location>
</feature>
<dbReference type="AlphaFoldDB" id="A0A6S4UQL7"/>
<feature type="transmembrane region" description="Helical" evidence="7">
    <location>
        <begin position="322"/>
        <end position="343"/>
    </location>
</feature>
<feature type="transmembrane region" description="Helical" evidence="7">
    <location>
        <begin position="139"/>
        <end position="159"/>
    </location>
</feature>
<feature type="transmembrane region" description="Helical" evidence="7">
    <location>
        <begin position="381"/>
        <end position="399"/>
    </location>
</feature>
<feature type="transmembrane region" description="Helical" evidence="7">
    <location>
        <begin position="205"/>
        <end position="222"/>
    </location>
</feature>
<feature type="transmembrane region" description="Helical" evidence="7">
    <location>
        <begin position="411"/>
        <end position="430"/>
    </location>
</feature>
<organism evidence="8 9">
    <name type="scientific">Acinetobacter pittii</name>
    <name type="common">Acinetobacter genomosp. 3</name>
    <dbReference type="NCBI Taxonomy" id="48296"/>
    <lineage>
        <taxon>Bacteria</taxon>
        <taxon>Pseudomonadati</taxon>
        <taxon>Pseudomonadota</taxon>
        <taxon>Gammaproteobacteria</taxon>
        <taxon>Moraxellales</taxon>
        <taxon>Moraxellaceae</taxon>
        <taxon>Acinetobacter</taxon>
        <taxon>Acinetobacter calcoaceticus/baumannii complex</taxon>
    </lineage>
</organism>
<keyword evidence="4 7" id="KW-0812">Transmembrane</keyword>
<feature type="transmembrane region" description="Helical" evidence="7">
    <location>
        <begin position="75"/>
        <end position="101"/>
    </location>
</feature>
<accession>A0A6S4UQL7</accession>
<dbReference type="PANTHER" id="PTHR30250">
    <property type="entry name" value="PST FAMILY PREDICTED COLANIC ACID TRANSPORTER"/>
    <property type="match status" value="1"/>
</dbReference>
<keyword evidence="6 7" id="KW-0472">Membrane</keyword>
<reference evidence="8 9" key="1">
    <citation type="submission" date="2019-12" db="EMBL/GenBank/DDBJ databases">
        <title>complete genome sequences of Acinetobacter pittii str. WP2-W18-ESBL-11 isolated from wastewater treatment plant effluent.</title>
        <authorList>
            <person name="Sekizuka T."/>
            <person name="Itokawa K."/>
            <person name="Yatsu K."/>
            <person name="Inamine Y."/>
            <person name="Kuroda M."/>
        </authorList>
    </citation>
    <scope>NUCLEOTIDE SEQUENCE [LARGE SCALE GENOMIC DNA]</scope>
    <source>
        <strain evidence="8 9">WP2-W18-ESBL-11</strain>
    </source>
</reference>
<feature type="transmembrane region" description="Helical" evidence="7">
    <location>
        <begin position="165"/>
        <end position="184"/>
    </location>
</feature>
<evidence type="ECO:0000313" key="8">
    <source>
        <dbReference type="EMBL" id="BBQ50740.1"/>
    </source>
</evidence>
<dbReference type="GO" id="GO:0005886">
    <property type="term" value="C:plasma membrane"/>
    <property type="evidence" value="ECO:0007669"/>
    <property type="project" value="UniProtKB-SubCell"/>
</dbReference>
<evidence type="ECO:0000256" key="7">
    <source>
        <dbReference type="SAM" id="Phobius"/>
    </source>
</evidence>
<feature type="transmembrane region" description="Helical" evidence="7">
    <location>
        <begin position="282"/>
        <end position="302"/>
    </location>
</feature>
<feature type="transmembrane region" description="Helical" evidence="7">
    <location>
        <begin position="350"/>
        <end position="369"/>
    </location>
</feature>
<dbReference type="Proteomes" id="UP000515758">
    <property type="component" value="Chromosome"/>
</dbReference>
<feature type="transmembrane region" description="Helical" evidence="7">
    <location>
        <begin position="442"/>
        <end position="460"/>
    </location>
</feature>
<dbReference type="Pfam" id="PF13440">
    <property type="entry name" value="Polysacc_synt_3"/>
    <property type="match status" value="1"/>
</dbReference>
<dbReference type="InterPro" id="IPR050833">
    <property type="entry name" value="Poly_Biosynth_Transport"/>
</dbReference>
<dbReference type="CDD" id="cd13127">
    <property type="entry name" value="MATE_tuaB_like"/>
    <property type="match status" value="1"/>
</dbReference>
<gene>
    <name evidence="8" type="ORF">WP2W18E11_37380</name>
</gene>
<evidence type="ECO:0000256" key="1">
    <source>
        <dbReference type="ARBA" id="ARBA00004651"/>
    </source>
</evidence>
<name>A0A6S4UQL7_ACIPI</name>
<sequence>MSLVQSVKWITVSQVFKIVAQLISIFYLTTLIPPQEYGVLAMAAVVMNFASIFNELGTGAAIIQKQGISVGFYNFIYKINMATGFFVMFSVLLLSPLIVYYFQEPKLYNILFLLSFSFPIVALSITHKSNFEKEQKFKFLAKVEIFSSLVGLLFAIVMANLNFGVYSLIAQILVSVFLFTIIVVRFSDLHLSLKTKIDKSEVSGVLGFSGNLFLFNLINYFTRNLDSILIGRFFSSAILGVYSLAYRIMLFPIQNLTFVVSRAFLPHLTKDLDNIAKNRDDYFKCVFIILSLCSPLMLGLAALSKDFVLIFFDEKWSLLSDLLVWLAPTAIIQSILSTTGTVFTAYAKTFWLFLLGSIGAALMAGAFFWGVHFDIKTLAKFYFFANILNFFPVMILLGRVLKFSLMDILKIIFKTTFPAFVMYLGVVFLSNNIFLNSMVFQFLLKVILGFLIYIFIYLIINRAVVSMLLNQLKVRLVK</sequence>
<evidence type="ECO:0000256" key="2">
    <source>
        <dbReference type="ARBA" id="ARBA00007430"/>
    </source>
</evidence>